<feature type="domain" description="FLYWCH-type" evidence="4">
    <location>
        <begin position="8"/>
        <end position="64"/>
    </location>
</feature>
<evidence type="ECO:0000256" key="1">
    <source>
        <dbReference type="ARBA" id="ARBA00022723"/>
    </source>
</evidence>
<dbReference type="PANTHER" id="PTHR47160">
    <property type="entry name" value="PUTATIVE-RELATED"/>
    <property type="match status" value="1"/>
</dbReference>
<keyword evidence="1" id="KW-0479">Metal-binding</keyword>
<dbReference type="Gene3D" id="2.20.25.240">
    <property type="match status" value="1"/>
</dbReference>
<organism evidence="6 7">
    <name type="scientific">Galendromus occidentalis</name>
    <name type="common">western predatory mite</name>
    <dbReference type="NCBI Taxonomy" id="34638"/>
    <lineage>
        <taxon>Eukaryota</taxon>
        <taxon>Metazoa</taxon>
        <taxon>Ecdysozoa</taxon>
        <taxon>Arthropoda</taxon>
        <taxon>Chelicerata</taxon>
        <taxon>Arachnida</taxon>
        <taxon>Acari</taxon>
        <taxon>Parasitiformes</taxon>
        <taxon>Mesostigmata</taxon>
        <taxon>Gamasina</taxon>
        <taxon>Phytoseioidea</taxon>
        <taxon>Phytoseiidae</taxon>
        <taxon>Typhlodrominae</taxon>
        <taxon>Galendromus</taxon>
    </lineage>
</organism>
<accession>A0AAJ6QM83</accession>
<dbReference type="KEGG" id="goe:100899161"/>
<dbReference type="PANTHER" id="PTHR47160:SF5">
    <property type="entry name" value="MULE TRANSPOSASE DOMAIN-CONTAINING PROTEIN"/>
    <property type="match status" value="1"/>
</dbReference>
<keyword evidence="6" id="KW-1185">Reference proteome</keyword>
<dbReference type="GO" id="GO:0008270">
    <property type="term" value="F:zinc ion binding"/>
    <property type="evidence" value="ECO:0007669"/>
    <property type="project" value="UniProtKB-KW"/>
</dbReference>
<evidence type="ECO:0000313" key="6">
    <source>
        <dbReference type="Proteomes" id="UP000694867"/>
    </source>
</evidence>
<keyword evidence="3" id="KW-0862">Zinc</keyword>
<dbReference type="Pfam" id="PF10551">
    <property type="entry name" value="MULE"/>
    <property type="match status" value="1"/>
</dbReference>
<name>A0AAJ6QM83_9ACAR</name>
<dbReference type="AlphaFoldDB" id="A0AAJ6QM83"/>
<gene>
    <name evidence="7" type="primary">LOC100899161</name>
</gene>
<evidence type="ECO:0000313" key="7">
    <source>
        <dbReference type="RefSeq" id="XP_003737497.1"/>
    </source>
</evidence>
<evidence type="ECO:0000259" key="4">
    <source>
        <dbReference type="Pfam" id="PF04500"/>
    </source>
</evidence>
<reference evidence="7" key="1">
    <citation type="submission" date="2025-08" db="UniProtKB">
        <authorList>
            <consortium name="RefSeq"/>
        </authorList>
    </citation>
    <scope>IDENTIFICATION</scope>
</reference>
<evidence type="ECO:0000256" key="3">
    <source>
        <dbReference type="ARBA" id="ARBA00022833"/>
    </source>
</evidence>
<dbReference type="InterPro" id="IPR018289">
    <property type="entry name" value="MULE_transposase_dom"/>
</dbReference>
<evidence type="ECO:0000256" key="2">
    <source>
        <dbReference type="ARBA" id="ARBA00022771"/>
    </source>
</evidence>
<proteinExistence type="predicted"/>
<sequence length="457" mass="51488">MSPVPTLVKSNRGRDKLCHDGFMYVFDRSSSDLTMEFWRCQFKKSCKVRLHRLIANGEVVKVINSVQSGAPLAVQMEFPSNRVLAKVVNRVRKACASAPALPTHRSLIIIPEDYAVYEPTPGTSERFLIGDSGLGDDERILIFGRESVASWIGLVDKIYVDGTFSLAPKLFQQVFAVLAERSGFVVPVCYALLPNKSQATYTRMVELLHQEWPQFNPMQISVDFELALVNGFRSVFPNAEINGCLFHLVKNMKAKLGDIGLIQRYNRDPDFSLSARMIPALAFVPPAHINTAMSELAPELPEELMPVLNYFEDNYIGRLRLAPGAEIVRAPARFPIAMWSVYQRTVDGEARTNNFAEAAHRRLQGEFGVDHPSLWKFIDGIRKVQQSRDVTYARYVAGHNPEPKRSKYVSADERILKIVREFGQRTTVDYLRGLARNFRMQASNSGPQTAPESSESE</sequence>
<dbReference type="Pfam" id="PF04500">
    <property type="entry name" value="FLYWCH"/>
    <property type="match status" value="1"/>
</dbReference>
<dbReference type="RefSeq" id="XP_003737497.1">
    <property type="nucleotide sequence ID" value="XM_003737449.1"/>
</dbReference>
<evidence type="ECO:0000259" key="5">
    <source>
        <dbReference type="Pfam" id="PF10551"/>
    </source>
</evidence>
<protein>
    <submittedName>
        <fullName evidence="7">Uncharacterized protein LOC100899161</fullName>
    </submittedName>
</protein>
<dbReference type="GeneID" id="100899161"/>
<dbReference type="InterPro" id="IPR007588">
    <property type="entry name" value="Znf_FLYWCH"/>
</dbReference>
<feature type="domain" description="MULE transposase" evidence="5">
    <location>
        <begin position="158"/>
        <end position="251"/>
    </location>
</feature>
<keyword evidence="2" id="KW-0863">Zinc-finger</keyword>
<dbReference type="Proteomes" id="UP000694867">
    <property type="component" value="Unplaced"/>
</dbReference>